<keyword evidence="3" id="KW-1185">Reference proteome</keyword>
<organism evidence="2 3">
    <name type="scientific">Saccharicrinis fermentans DSM 9555 = JCM 21142</name>
    <dbReference type="NCBI Taxonomy" id="869213"/>
    <lineage>
        <taxon>Bacteria</taxon>
        <taxon>Pseudomonadati</taxon>
        <taxon>Bacteroidota</taxon>
        <taxon>Bacteroidia</taxon>
        <taxon>Marinilabiliales</taxon>
        <taxon>Marinilabiliaceae</taxon>
        <taxon>Saccharicrinis</taxon>
    </lineage>
</organism>
<evidence type="ECO:0000313" key="2">
    <source>
        <dbReference type="EMBL" id="GAF03581.1"/>
    </source>
</evidence>
<dbReference type="NCBIfam" id="TIGR03519">
    <property type="entry name" value="T9SS_PorP_fam"/>
    <property type="match status" value="1"/>
</dbReference>
<gene>
    <name evidence="2" type="ORF">JCM21142_52259</name>
</gene>
<accession>W7YGS3</accession>
<dbReference type="Proteomes" id="UP000019402">
    <property type="component" value="Unassembled WGS sequence"/>
</dbReference>
<dbReference type="STRING" id="869213.GCA_000517085_04388"/>
<sequence>MIQRNNIIHLIILILSIVGMDGVKAQDASFSQNYASPLYLSPSFTGLTEGSRMSLHYRDQWPNIPGTYRTMAFSYDHYLADYNSGIGLQFYRDDSGGGLLVKQNVGLLYAYEIYVNEDIMIRPGLQFKLAQSFIDPNKGYTAKAYNPAGELIDLTALPVDRDKVNNFDAAASVMLYSNFYWGGVTIDHLVKSDEAFTDVTTDTNIKFTVFGGFKWVYKEGRRRMPDQSVSFAFNYRKQADFSQLDLGAYWMYNPLNWDCGIEVCPQKMPRDSGIRMQLLLFWVFILVTCGWGTHLT</sequence>
<protein>
    <submittedName>
        <fullName evidence="2">Bacteroidetes-specific putative membrane protein</fullName>
    </submittedName>
</protein>
<proteinExistence type="predicted"/>
<keyword evidence="1" id="KW-1133">Transmembrane helix</keyword>
<dbReference type="eggNOG" id="COG4772">
    <property type="taxonomic scope" value="Bacteria"/>
</dbReference>
<keyword evidence="1" id="KW-0472">Membrane</keyword>
<dbReference type="InterPro" id="IPR019861">
    <property type="entry name" value="PorP/SprF_Bacteroidetes"/>
</dbReference>
<dbReference type="Pfam" id="PF11751">
    <property type="entry name" value="PorP_SprF"/>
    <property type="match status" value="1"/>
</dbReference>
<evidence type="ECO:0000313" key="3">
    <source>
        <dbReference type="Proteomes" id="UP000019402"/>
    </source>
</evidence>
<keyword evidence="1" id="KW-0812">Transmembrane</keyword>
<feature type="transmembrane region" description="Helical" evidence="1">
    <location>
        <begin position="274"/>
        <end position="293"/>
    </location>
</feature>
<dbReference type="RefSeq" id="WP_052522211.1">
    <property type="nucleotide sequence ID" value="NZ_BAMD01000026.1"/>
</dbReference>
<evidence type="ECO:0000256" key="1">
    <source>
        <dbReference type="SAM" id="Phobius"/>
    </source>
</evidence>
<dbReference type="AlphaFoldDB" id="W7YGS3"/>
<reference evidence="2 3" key="1">
    <citation type="journal article" date="2014" name="Genome Announc.">
        <title>Draft Genome Sequence of Cytophaga fermentans JCM 21142T, a Facultative Anaerobe Isolated from Marine Mud.</title>
        <authorList>
            <person name="Starns D."/>
            <person name="Oshima K."/>
            <person name="Suda W."/>
            <person name="Iino T."/>
            <person name="Yuki M."/>
            <person name="Inoue J."/>
            <person name="Kitamura K."/>
            <person name="Iida T."/>
            <person name="Darby A."/>
            <person name="Hattori M."/>
            <person name="Ohkuma M."/>
        </authorList>
    </citation>
    <scope>NUCLEOTIDE SEQUENCE [LARGE SCALE GENOMIC DNA]</scope>
    <source>
        <strain evidence="2 3">JCM 21142</strain>
    </source>
</reference>
<comment type="caution">
    <text evidence="2">The sequence shown here is derived from an EMBL/GenBank/DDBJ whole genome shotgun (WGS) entry which is preliminary data.</text>
</comment>
<dbReference type="EMBL" id="BAMD01000026">
    <property type="protein sequence ID" value="GAF03581.1"/>
    <property type="molecule type" value="Genomic_DNA"/>
</dbReference>
<name>W7YGS3_9BACT</name>